<dbReference type="Gene3D" id="1.10.3720.10">
    <property type="entry name" value="MetI-like"/>
    <property type="match status" value="1"/>
</dbReference>
<dbReference type="PANTHER" id="PTHR30151">
    <property type="entry name" value="ALKANE SULFONATE ABC TRANSPORTER-RELATED, MEMBRANE SUBUNIT"/>
    <property type="match status" value="1"/>
</dbReference>
<evidence type="ECO:0000256" key="3">
    <source>
        <dbReference type="ARBA" id="ARBA00022475"/>
    </source>
</evidence>
<dbReference type="GO" id="GO:0005886">
    <property type="term" value="C:plasma membrane"/>
    <property type="evidence" value="ECO:0007669"/>
    <property type="project" value="UniProtKB-SubCell"/>
</dbReference>
<dbReference type="CDD" id="cd06261">
    <property type="entry name" value="TM_PBP2"/>
    <property type="match status" value="1"/>
</dbReference>
<comment type="similarity">
    <text evidence="7">Belongs to the binding-protein-dependent transport system permease family.</text>
</comment>
<dbReference type="PROSITE" id="PS50928">
    <property type="entry name" value="ABC_TM1"/>
    <property type="match status" value="1"/>
</dbReference>
<sequence length="259" mass="27910">MAGSKGRPNFIRALLPPAFWLGAWQLAAWLVELHVEGRGNELLLPYPLTVLAALAALVGQVSFWASVGATFLRVAAGLFAGVVLGGLLAGLTCASSWSARLLSPPIRIIRATPVVSFILLVLLWTQRDQVPAIISALMVLPVTWENLVHGIEATDAQLLELARAYRFSRSKAIRLIYLPSLRPYFLSALITSVGLAWKSGVAAEVLCTPSLAMGTQIYSSKLSLEIPDLFAWTAVVVALSLALERGLRLMLEQKGGTQL</sequence>
<dbReference type="Proteomes" id="UP000628736">
    <property type="component" value="Unassembled WGS sequence"/>
</dbReference>
<evidence type="ECO:0000313" key="9">
    <source>
        <dbReference type="EMBL" id="MBC5721333.1"/>
    </source>
</evidence>
<evidence type="ECO:0000256" key="2">
    <source>
        <dbReference type="ARBA" id="ARBA00022448"/>
    </source>
</evidence>
<keyword evidence="5 7" id="KW-1133">Transmembrane helix</keyword>
<dbReference type="InterPro" id="IPR000515">
    <property type="entry name" value="MetI-like"/>
</dbReference>
<feature type="transmembrane region" description="Helical" evidence="7">
    <location>
        <begin position="105"/>
        <end position="125"/>
    </location>
</feature>
<dbReference type="AlphaFoldDB" id="A0A8J6J7G2"/>
<dbReference type="RefSeq" id="WP_186851842.1">
    <property type="nucleotide sequence ID" value="NZ_JACOPO010000001.1"/>
</dbReference>
<feature type="transmembrane region" description="Helical" evidence="7">
    <location>
        <begin position="229"/>
        <end position="247"/>
    </location>
</feature>
<accession>A0A8J6J7G2</accession>
<feature type="transmembrane region" description="Helical" evidence="7">
    <location>
        <begin position="77"/>
        <end position="99"/>
    </location>
</feature>
<evidence type="ECO:0000256" key="6">
    <source>
        <dbReference type="ARBA" id="ARBA00023136"/>
    </source>
</evidence>
<reference evidence="9" key="1">
    <citation type="submission" date="2020-08" db="EMBL/GenBank/DDBJ databases">
        <title>Genome public.</title>
        <authorList>
            <person name="Liu C."/>
            <person name="Sun Q."/>
        </authorList>
    </citation>
    <scope>NUCLEOTIDE SEQUENCE</scope>
    <source>
        <strain evidence="9">NSJ-23</strain>
    </source>
</reference>
<feature type="domain" description="ABC transmembrane type-1" evidence="8">
    <location>
        <begin position="63"/>
        <end position="247"/>
    </location>
</feature>
<keyword evidence="6 7" id="KW-0472">Membrane</keyword>
<comment type="subcellular location">
    <subcellularLocation>
        <location evidence="1 7">Cell membrane</location>
        <topology evidence="1 7">Multi-pass membrane protein</topology>
    </subcellularLocation>
</comment>
<gene>
    <name evidence="9" type="ORF">H8S11_00635</name>
</gene>
<keyword evidence="4 7" id="KW-0812">Transmembrane</keyword>
<name>A0A8J6J7G2_9FIRM</name>
<dbReference type="SUPFAM" id="SSF161098">
    <property type="entry name" value="MetI-like"/>
    <property type="match status" value="1"/>
</dbReference>
<dbReference type="PANTHER" id="PTHR30151:SF0">
    <property type="entry name" value="ABC TRANSPORTER PERMEASE PROTEIN MJ0413-RELATED"/>
    <property type="match status" value="1"/>
</dbReference>
<evidence type="ECO:0000259" key="8">
    <source>
        <dbReference type="PROSITE" id="PS50928"/>
    </source>
</evidence>
<evidence type="ECO:0000256" key="4">
    <source>
        <dbReference type="ARBA" id="ARBA00022692"/>
    </source>
</evidence>
<evidence type="ECO:0000313" key="10">
    <source>
        <dbReference type="Proteomes" id="UP000628736"/>
    </source>
</evidence>
<feature type="transmembrane region" description="Helical" evidence="7">
    <location>
        <begin position="175"/>
        <end position="197"/>
    </location>
</feature>
<keyword evidence="2 7" id="KW-0813">Transport</keyword>
<keyword evidence="10" id="KW-1185">Reference proteome</keyword>
<dbReference type="Pfam" id="PF00528">
    <property type="entry name" value="BPD_transp_1"/>
    <property type="match status" value="1"/>
</dbReference>
<evidence type="ECO:0000256" key="1">
    <source>
        <dbReference type="ARBA" id="ARBA00004651"/>
    </source>
</evidence>
<organism evidence="9 10">
    <name type="scientific">Flintibacter hominis</name>
    <dbReference type="NCBI Taxonomy" id="2763048"/>
    <lineage>
        <taxon>Bacteria</taxon>
        <taxon>Bacillati</taxon>
        <taxon>Bacillota</taxon>
        <taxon>Clostridia</taxon>
        <taxon>Eubacteriales</taxon>
        <taxon>Flintibacter</taxon>
    </lineage>
</organism>
<proteinExistence type="inferred from homology"/>
<comment type="caution">
    <text evidence="9">The sequence shown here is derived from an EMBL/GenBank/DDBJ whole genome shotgun (WGS) entry which is preliminary data.</text>
</comment>
<evidence type="ECO:0000256" key="5">
    <source>
        <dbReference type="ARBA" id="ARBA00022989"/>
    </source>
</evidence>
<feature type="transmembrane region" description="Helical" evidence="7">
    <location>
        <begin position="43"/>
        <end position="65"/>
    </location>
</feature>
<keyword evidence="3" id="KW-1003">Cell membrane</keyword>
<dbReference type="EMBL" id="JACOPO010000001">
    <property type="protein sequence ID" value="MBC5721333.1"/>
    <property type="molecule type" value="Genomic_DNA"/>
</dbReference>
<dbReference type="InterPro" id="IPR035906">
    <property type="entry name" value="MetI-like_sf"/>
</dbReference>
<protein>
    <submittedName>
        <fullName evidence="9">ABC transporter permease subunit</fullName>
    </submittedName>
</protein>
<evidence type="ECO:0000256" key="7">
    <source>
        <dbReference type="RuleBase" id="RU363032"/>
    </source>
</evidence>
<dbReference type="GO" id="GO:0055085">
    <property type="term" value="P:transmembrane transport"/>
    <property type="evidence" value="ECO:0007669"/>
    <property type="project" value="InterPro"/>
</dbReference>
<feature type="transmembrane region" description="Helical" evidence="7">
    <location>
        <begin position="12"/>
        <end position="31"/>
    </location>
</feature>